<evidence type="ECO:0000313" key="2">
    <source>
        <dbReference type="Proteomes" id="UP000072189"/>
    </source>
</evidence>
<gene>
    <name evidence="1" type="ORF">RSA3_03365</name>
</gene>
<proteinExistence type="predicted"/>
<dbReference type="Gene3D" id="3.60.40.10">
    <property type="entry name" value="PPM-type phosphatase domain"/>
    <property type="match status" value="1"/>
</dbReference>
<reference evidence="1 2" key="1">
    <citation type="journal article" date="2016" name="Front. Microbiol.">
        <title>Genomic Resource of Rice Seed Associated Bacteria.</title>
        <authorList>
            <person name="Midha S."/>
            <person name="Bansal K."/>
            <person name="Sharma S."/>
            <person name="Kumar N."/>
            <person name="Patil P.P."/>
            <person name="Chaudhry V."/>
            <person name="Patil P.B."/>
        </authorList>
    </citation>
    <scope>NUCLEOTIDE SEQUENCE [LARGE SCALE GENOMIC DNA]</scope>
    <source>
        <strain evidence="1 2">RSA3</strain>
    </source>
</reference>
<organism evidence="1 2">
    <name type="scientific">Microbacterium testaceum</name>
    <name type="common">Aureobacterium testaceum</name>
    <name type="synonym">Brevibacterium testaceum</name>
    <dbReference type="NCBI Taxonomy" id="2033"/>
    <lineage>
        <taxon>Bacteria</taxon>
        <taxon>Bacillati</taxon>
        <taxon>Actinomycetota</taxon>
        <taxon>Actinomycetes</taxon>
        <taxon>Micrococcales</taxon>
        <taxon>Microbacteriaceae</taxon>
        <taxon>Microbacterium</taxon>
    </lineage>
</organism>
<dbReference type="EMBL" id="LDRV01000018">
    <property type="protein sequence ID" value="KTS13746.1"/>
    <property type="molecule type" value="Genomic_DNA"/>
</dbReference>
<dbReference type="InterPro" id="IPR036457">
    <property type="entry name" value="PPM-type-like_dom_sf"/>
</dbReference>
<dbReference type="AlphaFoldDB" id="A0A147FB05"/>
<name>A0A147FB05_MICTE</name>
<comment type="caution">
    <text evidence="1">The sequence shown here is derived from an EMBL/GenBank/DDBJ whole genome shotgun (WGS) entry which is preliminary data.</text>
</comment>
<dbReference type="SUPFAM" id="SSF81606">
    <property type="entry name" value="PP2C-like"/>
    <property type="match status" value="1"/>
</dbReference>
<evidence type="ECO:0000313" key="1">
    <source>
        <dbReference type="EMBL" id="KTS13746.1"/>
    </source>
</evidence>
<dbReference type="PATRIC" id="fig|2033.7.peg.1108"/>
<evidence type="ECO:0008006" key="3">
    <source>
        <dbReference type="Google" id="ProtNLM"/>
    </source>
</evidence>
<dbReference type="Proteomes" id="UP000072189">
    <property type="component" value="Unassembled WGS sequence"/>
</dbReference>
<accession>A0A147FB05</accession>
<protein>
    <recommendedName>
        <fullName evidence="3">PPM-type phosphatase domain-containing protein</fullName>
    </recommendedName>
</protein>
<sequence>MIFECAGFAEQGGRSTLNDSYGWTPTAAFVADSAGDSSGARQLADAAIEHFARLATVDGDLASALTGGAQSFEQTLPADAEGMTTIAGGILDPRGLLWTVSQGDSLVVHVRDGSIVSVSTAHNAAHELTILGRRQTYGSSSVLSRYLAAHSRGVPEVRVTRAVPGDIVVLMTDGAGEHLSAADVAEAASSMSDAPTGVSALNVQLRARAEVPADNAACVVAVVREEASA</sequence>
<dbReference type="RefSeq" id="WP_058613298.1">
    <property type="nucleotide sequence ID" value="NZ_LDRV01000018.1"/>
</dbReference>